<evidence type="ECO:0000259" key="1">
    <source>
        <dbReference type="Pfam" id="PF13524"/>
    </source>
</evidence>
<evidence type="ECO:0000313" key="2">
    <source>
        <dbReference type="EMBL" id="MFC7704838.1"/>
    </source>
</evidence>
<keyword evidence="2" id="KW-0328">Glycosyltransferase</keyword>
<name>A0ABW2UP87_9RHOB</name>
<dbReference type="EMBL" id="JBHTFQ010000005">
    <property type="protein sequence ID" value="MFC7704838.1"/>
    <property type="molecule type" value="Genomic_DNA"/>
</dbReference>
<evidence type="ECO:0000313" key="3">
    <source>
        <dbReference type="Proteomes" id="UP001596516"/>
    </source>
</evidence>
<accession>A0ABW2UP87</accession>
<sequence>MRVLFYTHSLISDWNHGNAHFLRGIMRDLIRRGHDTRALEPRDSWSRENLIKDRGRAALDEFATLFPELQSDIYDAGFDHEAALDAADVVIVHEWTDPALIARIGRARAAGGRFLLLFHDTHHRAVSAEGEIAGLDLSGYDAVLAFGEALRERYLAAGWGRRVFTWHEAADDILFRPLTGREPDSDLIWIGNWGDDERSAELQEFLIGPVARLGLQAVVRGVRYPDEALAALKEAGISYGGSVANARVPEAFARHRMTVHVPRRPYVEALAGIPTIRMFEALACGIPLVSAPWSDVEGLFRPGDYLKARNGAEMEQHLRMLAADPDARRDLARAGMETVCARHTCRHRVDELLAILATLSDQIAQPEPAE</sequence>
<dbReference type="EC" id="2.4.-.-" evidence="2"/>
<keyword evidence="3" id="KW-1185">Reference proteome</keyword>
<dbReference type="GO" id="GO:0016757">
    <property type="term" value="F:glycosyltransferase activity"/>
    <property type="evidence" value="ECO:0007669"/>
    <property type="project" value="UniProtKB-KW"/>
</dbReference>
<dbReference type="Gene3D" id="3.40.50.2000">
    <property type="entry name" value="Glycogen Phosphorylase B"/>
    <property type="match status" value="2"/>
</dbReference>
<dbReference type="CDD" id="cd03801">
    <property type="entry name" value="GT4_PimA-like"/>
    <property type="match status" value="1"/>
</dbReference>
<dbReference type="InterPro" id="IPR055259">
    <property type="entry name" value="YkvP/CgeB_Glyco_trans-like"/>
</dbReference>
<organism evidence="2 3">
    <name type="scientific">Plastorhodobacter daqingensis</name>
    <dbReference type="NCBI Taxonomy" id="1387281"/>
    <lineage>
        <taxon>Bacteria</taxon>
        <taxon>Pseudomonadati</taxon>
        <taxon>Pseudomonadota</taxon>
        <taxon>Alphaproteobacteria</taxon>
        <taxon>Rhodobacterales</taxon>
        <taxon>Paracoccaceae</taxon>
        <taxon>Plastorhodobacter</taxon>
    </lineage>
</organism>
<dbReference type="RefSeq" id="WP_377403611.1">
    <property type="nucleotide sequence ID" value="NZ_JBHTFQ010000005.1"/>
</dbReference>
<keyword evidence="2" id="KW-0808">Transferase</keyword>
<feature type="domain" description="Spore protein YkvP/CgeB glycosyl transferase-like" evidence="1">
    <location>
        <begin position="204"/>
        <end position="354"/>
    </location>
</feature>
<comment type="caution">
    <text evidence="2">The sequence shown here is derived from an EMBL/GenBank/DDBJ whole genome shotgun (WGS) entry which is preliminary data.</text>
</comment>
<reference evidence="3" key="1">
    <citation type="journal article" date="2019" name="Int. J. Syst. Evol. Microbiol.">
        <title>The Global Catalogue of Microorganisms (GCM) 10K type strain sequencing project: providing services to taxonomists for standard genome sequencing and annotation.</title>
        <authorList>
            <consortium name="The Broad Institute Genomics Platform"/>
            <consortium name="The Broad Institute Genome Sequencing Center for Infectious Disease"/>
            <person name="Wu L."/>
            <person name="Ma J."/>
        </authorList>
    </citation>
    <scope>NUCLEOTIDE SEQUENCE [LARGE SCALE GENOMIC DNA]</scope>
    <source>
        <strain evidence="3">CGMCC 1.12750</strain>
    </source>
</reference>
<proteinExistence type="predicted"/>
<dbReference type="Pfam" id="PF13524">
    <property type="entry name" value="Glyco_trans_1_2"/>
    <property type="match status" value="1"/>
</dbReference>
<protein>
    <submittedName>
        <fullName evidence="2">Glycosyltransferase</fullName>
        <ecNumber evidence="2">2.4.-.-</ecNumber>
    </submittedName>
</protein>
<dbReference type="Proteomes" id="UP001596516">
    <property type="component" value="Unassembled WGS sequence"/>
</dbReference>
<dbReference type="SUPFAM" id="SSF53756">
    <property type="entry name" value="UDP-Glycosyltransferase/glycogen phosphorylase"/>
    <property type="match status" value="1"/>
</dbReference>
<gene>
    <name evidence="2" type="ORF">ACFQXB_11590</name>
</gene>